<dbReference type="Proteomes" id="UP000009080">
    <property type="component" value="Chromosome"/>
</dbReference>
<dbReference type="InterPro" id="IPR007157">
    <property type="entry name" value="PspA_VIPP1"/>
</dbReference>
<accession>C5BML8</accession>
<dbReference type="InterPro" id="IPR014319">
    <property type="entry name" value="Phageshock_PspA"/>
</dbReference>
<keyword evidence="2" id="KW-0175">Coiled coil</keyword>
<dbReference type="OrthoDB" id="9779630at2"/>
<evidence type="ECO:0000313" key="4">
    <source>
        <dbReference type="Proteomes" id="UP000009080"/>
    </source>
</evidence>
<dbReference type="EMBL" id="CP001614">
    <property type="protein sequence ID" value="ACR12605.1"/>
    <property type="molecule type" value="Genomic_DNA"/>
</dbReference>
<dbReference type="STRING" id="377629.TERTU_2771"/>
<dbReference type="NCBIfam" id="TIGR02977">
    <property type="entry name" value="phageshock_pspA"/>
    <property type="match status" value="1"/>
</dbReference>
<keyword evidence="4" id="KW-1185">Reference proteome</keyword>
<proteinExistence type="inferred from homology"/>
<evidence type="ECO:0000313" key="3">
    <source>
        <dbReference type="EMBL" id="ACR12605.1"/>
    </source>
</evidence>
<dbReference type="HOGENOM" id="CLU_056466_3_0_6"/>
<dbReference type="Pfam" id="PF04012">
    <property type="entry name" value="PspA_IM30"/>
    <property type="match status" value="1"/>
</dbReference>
<protein>
    <submittedName>
        <fullName evidence="3">Phage shock protein A</fullName>
    </submittedName>
</protein>
<feature type="coiled-coil region" evidence="2">
    <location>
        <begin position="101"/>
        <end position="222"/>
    </location>
</feature>
<dbReference type="PANTHER" id="PTHR31088">
    <property type="entry name" value="MEMBRANE-ASSOCIATED PROTEIN VIPP1, CHLOROPLASTIC"/>
    <property type="match status" value="1"/>
</dbReference>
<dbReference type="GeneID" id="58410224"/>
<evidence type="ECO:0000256" key="1">
    <source>
        <dbReference type="ARBA" id="ARBA00043985"/>
    </source>
</evidence>
<dbReference type="GO" id="GO:0005829">
    <property type="term" value="C:cytosol"/>
    <property type="evidence" value="ECO:0007669"/>
    <property type="project" value="TreeGrafter"/>
</dbReference>
<organism evidence="3 4">
    <name type="scientific">Teredinibacter turnerae (strain ATCC 39867 / T7901)</name>
    <dbReference type="NCBI Taxonomy" id="377629"/>
    <lineage>
        <taxon>Bacteria</taxon>
        <taxon>Pseudomonadati</taxon>
        <taxon>Pseudomonadota</taxon>
        <taxon>Gammaproteobacteria</taxon>
        <taxon>Cellvibrionales</taxon>
        <taxon>Cellvibrionaceae</taxon>
        <taxon>Teredinibacter</taxon>
    </lineage>
</organism>
<dbReference type="RefSeq" id="WP_015818717.1">
    <property type="nucleotide sequence ID" value="NC_012997.1"/>
</dbReference>
<dbReference type="GO" id="GO:0009271">
    <property type="term" value="P:phage shock"/>
    <property type="evidence" value="ECO:0007669"/>
    <property type="project" value="TreeGrafter"/>
</dbReference>
<comment type="similarity">
    <text evidence="1">Belongs to the PspA/Vipp/IM30 family.</text>
</comment>
<dbReference type="PANTHER" id="PTHR31088:SF6">
    <property type="entry name" value="PHAGE SHOCK PROTEIN A"/>
    <property type="match status" value="1"/>
</dbReference>
<dbReference type="eggNOG" id="COG1842">
    <property type="taxonomic scope" value="Bacteria"/>
</dbReference>
<evidence type="ECO:0000256" key="2">
    <source>
        <dbReference type="SAM" id="Coils"/>
    </source>
</evidence>
<dbReference type="AlphaFoldDB" id="C5BML8"/>
<name>C5BML8_TERTT</name>
<sequence>MGIFSRFSDIINSNINALLDKAEDPEKMVRLIIQEMEETLVEVRTVSAKAIADKKELLRRKQWLMDQSETWEEKAELAIQKGREDLAKGALAEKLRFINDASQVDTELEIIEENLLSLENEITQLQNKIAEAKARQKSLVSRRQTADSKLKVRMVIRGGSVDEKLSKLEGYERKLDELEGKVESYDLGKKSLAEEIEQLAKDEEIEAQLAALREKVKTKTENN</sequence>
<dbReference type="KEGG" id="ttu:TERTU_2771"/>
<reference evidence="3 4" key="1">
    <citation type="journal article" date="2009" name="PLoS ONE">
        <title>The complete genome of Teredinibacter turnerae T7901: an intracellular endosymbiont of marine wood-boring bivalves (shipworms).</title>
        <authorList>
            <person name="Yang J.C."/>
            <person name="Madupu R."/>
            <person name="Durkin A.S."/>
            <person name="Ekborg N.A."/>
            <person name="Pedamallu C.S."/>
            <person name="Hostetler J.B."/>
            <person name="Radune D."/>
            <person name="Toms B.S."/>
            <person name="Henrissat B."/>
            <person name="Coutinho P.M."/>
            <person name="Schwarz S."/>
            <person name="Field L."/>
            <person name="Trindade-Silva A.E."/>
            <person name="Soares C.A.G."/>
            <person name="Elshahawi S."/>
            <person name="Hanora A."/>
            <person name="Schmidt E.W."/>
            <person name="Haygood M.G."/>
            <person name="Posfai J."/>
            <person name="Benner J."/>
            <person name="Madinger C."/>
            <person name="Nove J."/>
            <person name="Anton B."/>
            <person name="Chaudhary K."/>
            <person name="Foster J."/>
            <person name="Holman A."/>
            <person name="Kumar S."/>
            <person name="Lessard P.A."/>
            <person name="Luyten Y.A."/>
            <person name="Slatko B."/>
            <person name="Wood N."/>
            <person name="Wu B."/>
            <person name="Teplitski M."/>
            <person name="Mougous J.D."/>
            <person name="Ward N."/>
            <person name="Eisen J.A."/>
            <person name="Badger J.H."/>
            <person name="Distel D.L."/>
        </authorList>
    </citation>
    <scope>NUCLEOTIDE SEQUENCE [LARGE SCALE GENOMIC DNA]</scope>
    <source>
        <strain evidence="4">ATCC 39867 / T7901</strain>
    </source>
</reference>
<gene>
    <name evidence="3" type="primary">pspA</name>
    <name evidence="3" type="ordered locus">TERTU_2771</name>
</gene>